<keyword evidence="4" id="KW-0411">Iron-sulfur</keyword>
<dbReference type="InterPro" id="IPR004511">
    <property type="entry name" value="PAPS/APS_Rdtase"/>
</dbReference>
<evidence type="ECO:0000313" key="7">
    <source>
        <dbReference type="Proteomes" id="UP000199283"/>
    </source>
</evidence>
<sequence>MPLDAHALLATRAAQLNTDLAAATPQSVLETVFRDARLGEIAMVSSFGAESVVLLHLMAQVDASRPVLFLETAMLFPETLTYQIEVAETLGLSDVRIVRPDATDLFLHDPEGELHKSDTDTCCALRKVKPLELALQDFDGWITGRKRHHGGDRADIAVFEADSGKLKINPLADWSRDDIAAYLDAHDLPRHPLVAKGFQSIGCAPCTDSTMPGEDVRAGRWRTKEKTECGIHLNGARLWPAIQSTKV</sequence>
<gene>
    <name evidence="4" type="primary">cysH</name>
    <name evidence="6" type="ORF">SAMN04488526_1930</name>
</gene>
<reference evidence="6 7" key="1">
    <citation type="submission" date="2016-10" db="EMBL/GenBank/DDBJ databases">
        <authorList>
            <person name="de Groot N.N."/>
        </authorList>
    </citation>
    <scope>NUCLEOTIDE SEQUENCE [LARGE SCALE GENOMIC DNA]</scope>
    <source>
        <strain evidence="6 7">DSM 14858</strain>
    </source>
</reference>
<dbReference type="GO" id="GO:0043866">
    <property type="term" value="F:adenylyl-sulfate reductase (thioredoxin) activity"/>
    <property type="evidence" value="ECO:0007669"/>
    <property type="project" value="UniProtKB-EC"/>
</dbReference>
<dbReference type="GO" id="GO:0051539">
    <property type="term" value="F:4 iron, 4 sulfur cluster binding"/>
    <property type="evidence" value="ECO:0007669"/>
    <property type="project" value="UniProtKB-UniRule"/>
</dbReference>
<dbReference type="NCBIfam" id="TIGR00434">
    <property type="entry name" value="cysH"/>
    <property type="match status" value="1"/>
</dbReference>
<evidence type="ECO:0000259" key="5">
    <source>
        <dbReference type="Pfam" id="PF01507"/>
    </source>
</evidence>
<dbReference type="PANTHER" id="PTHR46509:SF1">
    <property type="entry name" value="PHOSPHOADENOSINE PHOSPHOSULFATE REDUCTASE"/>
    <property type="match status" value="1"/>
</dbReference>
<comment type="similarity">
    <text evidence="1 4">Belongs to the PAPS reductase family. CysH subfamily.</text>
</comment>
<feature type="binding site" evidence="4">
    <location>
        <position position="122"/>
    </location>
    <ligand>
        <name>[4Fe-4S] cluster</name>
        <dbReference type="ChEBI" id="CHEBI:49883"/>
    </ligand>
</feature>
<dbReference type="GO" id="GO:0070814">
    <property type="term" value="P:hydrogen sulfide biosynthetic process"/>
    <property type="evidence" value="ECO:0007669"/>
    <property type="project" value="UniProtKB-UniRule"/>
</dbReference>
<comment type="function">
    <text evidence="4">Catalyzes the formation of sulfite from adenosine 5'-phosphosulfate (APS) using thioredoxin as an electron donor.</text>
</comment>
<dbReference type="PANTHER" id="PTHR46509">
    <property type="entry name" value="PHOSPHOADENOSINE PHOSPHOSULFATE REDUCTASE"/>
    <property type="match status" value="1"/>
</dbReference>
<dbReference type="EMBL" id="FNZQ01000003">
    <property type="protein sequence ID" value="SEL10359.1"/>
    <property type="molecule type" value="Genomic_DNA"/>
</dbReference>
<feature type="binding site" evidence="4">
    <location>
        <position position="206"/>
    </location>
    <ligand>
        <name>[4Fe-4S] cluster</name>
        <dbReference type="ChEBI" id="CHEBI:49883"/>
    </ligand>
</feature>
<evidence type="ECO:0000256" key="2">
    <source>
        <dbReference type="ARBA" id="ARBA00023002"/>
    </source>
</evidence>
<dbReference type="Proteomes" id="UP000199283">
    <property type="component" value="Unassembled WGS sequence"/>
</dbReference>
<dbReference type="InterPro" id="IPR014729">
    <property type="entry name" value="Rossmann-like_a/b/a_fold"/>
</dbReference>
<evidence type="ECO:0000256" key="4">
    <source>
        <dbReference type="HAMAP-Rule" id="MF_00063"/>
    </source>
</evidence>
<dbReference type="SUPFAM" id="SSF52402">
    <property type="entry name" value="Adenine nucleotide alpha hydrolases-like"/>
    <property type="match status" value="1"/>
</dbReference>
<dbReference type="PIRSF" id="PIRSF000857">
    <property type="entry name" value="PAPS_reductase"/>
    <property type="match status" value="1"/>
</dbReference>
<feature type="binding site" evidence="4">
    <location>
        <position position="123"/>
    </location>
    <ligand>
        <name>[4Fe-4S] cluster</name>
        <dbReference type="ChEBI" id="CHEBI:49883"/>
    </ligand>
</feature>
<comment type="catalytic activity">
    <reaction evidence="4">
        <text>[thioredoxin]-disulfide + sulfite + AMP + 2 H(+) = adenosine 5'-phosphosulfate + [thioredoxin]-dithiol</text>
        <dbReference type="Rhea" id="RHEA:21976"/>
        <dbReference type="Rhea" id="RHEA-COMP:10698"/>
        <dbReference type="Rhea" id="RHEA-COMP:10700"/>
        <dbReference type="ChEBI" id="CHEBI:15378"/>
        <dbReference type="ChEBI" id="CHEBI:17359"/>
        <dbReference type="ChEBI" id="CHEBI:29950"/>
        <dbReference type="ChEBI" id="CHEBI:50058"/>
        <dbReference type="ChEBI" id="CHEBI:58243"/>
        <dbReference type="ChEBI" id="CHEBI:456215"/>
        <dbReference type="EC" id="1.8.4.10"/>
    </reaction>
</comment>
<organism evidence="6 7">
    <name type="scientific">Jannaschia helgolandensis</name>
    <dbReference type="NCBI Taxonomy" id="188906"/>
    <lineage>
        <taxon>Bacteria</taxon>
        <taxon>Pseudomonadati</taxon>
        <taxon>Pseudomonadota</taxon>
        <taxon>Alphaproteobacteria</taxon>
        <taxon>Rhodobacterales</taxon>
        <taxon>Roseobacteraceae</taxon>
        <taxon>Jannaschia</taxon>
    </lineage>
</organism>
<dbReference type="OrthoDB" id="9794018at2"/>
<dbReference type="GO" id="GO:0019379">
    <property type="term" value="P:sulfate assimilation, phosphoadenylyl sulfate reduction by phosphoadenylyl-sulfate reductase (thioredoxin)"/>
    <property type="evidence" value="ECO:0007669"/>
    <property type="project" value="UniProtKB-UniRule"/>
</dbReference>
<feature type="active site" description="Nucleophile; cysteine thiosulfonate intermediate" evidence="4">
    <location>
        <position position="229"/>
    </location>
</feature>
<dbReference type="Pfam" id="PF01507">
    <property type="entry name" value="PAPS_reduct"/>
    <property type="match status" value="1"/>
</dbReference>
<dbReference type="GO" id="GO:0046872">
    <property type="term" value="F:metal ion binding"/>
    <property type="evidence" value="ECO:0007669"/>
    <property type="project" value="UniProtKB-KW"/>
</dbReference>
<name>A0A1H7MH06_9RHOB</name>
<comment type="cofactor">
    <cofactor evidence="4">
        <name>[4Fe-4S] cluster</name>
        <dbReference type="ChEBI" id="CHEBI:49883"/>
    </cofactor>
    <text evidence="4">Binds 1 [4Fe-4S] cluster per subunit.</text>
</comment>
<comment type="subcellular location">
    <subcellularLocation>
        <location evidence="4">Cytoplasm</location>
    </subcellularLocation>
</comment>
<evidence type="ECO:0000256" key="3">
    <source>
        <dbReference type="ARBA" id="ARBA00024327"/>
    </source>
</evidence>
<keyword evidence="7" id="KW-1185">Reference proteome</keyword>
<accession>A0A1H7MH06</accession>
<dbReference type="GO" id="GO:0005737">
    <property type="term" value="C:cytoplasm"/>
    <property type="evidence" value="ECO:0007669"/>
    <property type="project" value="UniProtKB-SubCell"/>
</dbReference>
<protein>
    <recommendedName>
        <fullName evidence="4">Adenosine 5'-phosphosulfate reductase</fullName>
        <shortName evidence="4">APS reductase</shortName>
        <ecNumber evidence="4">1.8.4.10</ecNumber>
    </recommendedName>
    <alternativeName>
        <fullName evidence="4">5'-adenylylsulfate reductase</fullName>
    </alternativeName>
    <alternativeName>
        <fullName evidence="4">Thioredoxin-dependent 5'-adenylylsulfate reductase</fullName>
    </alternativeName>
</protein>
<keyword evidence="2 4" id="KW-0560">Oxidoreductase</keyword>
<dbReference type="GO" id="GO:0004604">
    <property type="term" value="F:phosphoadenylyl-sulfate reductase (thioredoxin) activity"/>
    <property type="evidence" value="ECO:0007669"/>
    <property type="project" value="UniProtKB-UniRule"/>
</dbReference>
<feature type="binding site" evidence="4">
    <location>
        <position position="203"/>
    </location>
    <ligand>
        <name>[4Fe-4S] cluster</name>
        <dbReference type="ChEBI" id="CHEBI:49883"/>
    </ligand>
</feature>
<keyword evidence="4" id="KW-0963">Cytoplasm</keyword>
<proteinExistence type="inferred from homology"/>
<dbReference type="Gene3D" id="3.40.50.620">
    <property type="entry name" value="HUPs"/>
    <property type="match status" value="1"/>
</dbReference>
<dbReference type="InterPro" id="IPR002500">
    <property type="entry name" value="PAPS_reduct_dom"/>
</dbReference>
<evidence type="ECO:0000313" key="6">
    <source>
        <dbReference type="EMBL" id="SEL10359.1"/>
    </source>
</evidence>
<evidence type="ECO:0000256" key="1">
    <source>
        <dbReference type="ARBA" id="ARBA00009732"/>
    </source>
</evidence>
<keyword evidence="4" id="KW-0479">Metal-binding</keyword>
<dbReference type="RefSeq" id="WP_092762214.1">
    <property type="nucleotide sequence ID" value="NZ_CAXBJT010000028.1"/>
</dbReference>
<keyword evidence="4" id="KW-0408">Iron</keyword>
<dbReference type="EC" id="1.8.4.10" evidence="4"/>
<dbReference type="STRING" id="188906.SAMN04488526_1930"/>
<feature type="domain" description="Phosphoadenosine phosphosulphate reductase" evidence="5">
    <location>
        <begin position="41"/>
        <end position="208"/>
    </location>
</feature>
<dbReference type="AlphaFoldDB" id="A0A1H7MH06"/>
<comment type="pathway">
    <text evidence="3 4">Sulfur metabolism; hydrogen sulfide biosynthesis; sulfite from sulfate.</text>
</comment>
<dbReference type="NCBIfam" id="NF002537">
    <property type="entry name" value="PRK02090.1"/>
    <property type="match status" value="1"/>
</dbReference>
<dbReference type="HAMAP" id="MF_00063">
    <property type="entry name" value="CysH"/>
    <property type="match status" value="1"/>
</dbReference>